<proteinExistence type="predicted"/>
<keyword evidence="3" id="KW-1185">Reference proteome</keyword>
<evidence type="ECO:0000256" key="1">
    <source>
        <dbReference type="SAM" id="MobiDB-lite"/>
    </source>
</evidence>
<dbReference type="AlphaFoldDB" id="A0AA35V349"/>
<protein>
    <submittedName>
        <fullName evidence="2">Uncharacterized protein</fullName>
    </submittedName>
</protein>
<accession>A0AA35V349</accession>
<dbReference type="EMBL" id="OX465077">
    <property type="protein sequence ID" value="CAI9269966.1"/>
    <property type="molecule type" value="Genomic_DNA"/>
</dbReference>
<gene>
    <name evidence="2" type="ORF">LSALG_LOCUS10306</name>
</gene>
<dbReference type="Proteomes" id="UP001177003">
    <property type="component" value="Chromosome 1"/>
</dbReference>
<feature type="compositionally biased region" description="Polar residues" evidence="1">
    <location>
        <begin position="123"/>
        <end position="133"/>
    </location>
</feature>
<reference evidence="2" key="1">
    <citation type="submission" date="2023-04" db="EMBL/GenBank/DDBJ databases">
        <authorList>
            <person name="Vijverberg K."/>
            <person name="Xiong W."/>
            <person name="Schranz E."/>
        </authorList>
    </citation>
    <scope>NUCLEOTIDE SEQUENCE</scope>
</reference>
<evidence type="ECO:0000313" key="3">
    <source>
        <dbReference type="Proteomes" id="UP001177003"/>
    </source>
</evidence>
<name>A0AA35V349_LACSI</name>
<organism evidence="2 3">
    <name type="scientific">Lactuca saligna</name>
    <name type="common">Willowleaf lettuce</name>
    <dbReference type="NCBI Taxonomy" id="75948"/>
    <lineage>
        <taxon>Eukaryota</taxon>
        <taxon>Viridiplantae</taxon>
        <taxon>Streptophyta</taxon>
        <taxon>Embryophyta</taxon>
        <taxon>Tracheophyta</taxon>
        <taxon>Spermatophyta</taxon>
        <taxon>Magnoliopsida</taxon>
        <taxon>eudicotyledons</taxon>
        <taxon>Gunneridae</taxon>
        <taxon>Pentapetalae</taxon>
        <taxon>asterids</taxon>
        <taxon>campanulids</taxon>
        <taxon>Asterales</taxon>
        <taxon>Asteraceae</taxon>
        <taxon>Cichorioideae</taxon>
        <taxon>Cichorieae</taxon>
        <taxon>Lactucinae</taxon>
        <taxon>Lactuca</taxon>
    </lineage>
</organism>
<feature type="region of interest" description="Disordered" evidence="1">
    <location>
        <begin position="1"/>
        <end position="22"/>
    </location>
</feature>
<feature type="region of interest" description="Disordered" evidence="1">
    <location>
        <begin position="101"/>
        <end position="133"/>
    </location>
</feature>
<sequence length="133" mass="15034">MRIYKKSPQGGNKKRFERNNLFKQGEKSSNYWNLDSSKGKIYGIGRTSLKSVKLVVDDHLDDFTKVKVKPMHVKPGSQHNNNIKSGEVVVGAISGIWSEGYKDSQRKSSPHKHEKQVVPIANKKQNTNDLGEK</sequence>
<evidence type="ECO:0000313" key="2">
    <source>
        <dbReference type="EMBL" id="CAI9269966.1"/>
    </source>
</evidence>